<dbReference type="AlphaFoldDB" id="A0A2X1AGE0"/>
<evidence type="ECO:0000313" key="2">
    <source>
        <dbReference type="Proteomes" id="UP000250358"/>
    </source>
</evidence>
<proteinExistence type="predicted"/>
<organism evidence="1 2">
    <name type="scientific">Brevundimonas diminuta</name>
    <name type="common">Pseudomonas diminuta</name>
    <dbReference type="NCBI Taxonomy" id="293"/>
    <lineage>
        <taxon>Bacteria</taxon>
        <taxon>Pseudomonadati</taxon>
        <taxon>Pseudomonadota</taxon>
        <taxon>Alphaproteobacteria</taxon>
        <taxon>Caulobacterales</taxon>
        <taxon>Caulobacteraceae</taxon>
        <taxon>Brevundimonas</taxon>
    </lineage>
</organism>
<sequence>MRQADVRPNPTLGLMVENLPTLGGGDILGRTETTLSYEQRLERGGDRTARVTLARGEGALVAAQARVAQLDRLERVQRTWSEVLAAEGQLEIARERLALASVSRRRCNAG</sequence>
<dbReference type="EMBL" id="UAQM01000006">
    <property type="protein sequence ID" value="SPU43898.1"/>
    <property type="molecule type" value="Genomic_DNA"/>
</dbReference>
<evidence type="ECO:0008006" key="3">
    <source>
        <dbReference type="Google" id="ProtNLM"/>
    </source>
</evidence>
<reference evidence="1 2" key="1">
    <citation type="submission" date="2018-06" db="EMBL/GenBank/DDBJ databases">
        <authorList>
            <consortium name="Pathogen Informatics"/>
            <person name="Doyle S."/>
        </authorList>
    </citation>
    <scope>NUCLEOTIDE SEQUENCE [LARGE SCALE GENOMIC DNA]</scope>
    <source>
        <strain evidence="1 2">NCTC11165</strain>
    </source>
</reference>
<dbReference type="SUPFAM" id="SSF56954">
    <property type="entry name" value="Outer membrane efflux proteins (OEP)"/>
    <property type="match status" value="1"/>
</dbReference>
<dbReference type="Proteomes" id="UP000250358">
    <property type="component" value="Unassembled WGS sequence"/>
</dbReference>
<protein>
    <recommendedName>
        <fullName evidence="3">Type I secretion outer membrane protein, TolC family</fullName>
    </recommendedName>
</protein>
<accession>A0A2X1AGE0</accession>
<dbReference type="Gene3D" id="1.20.1600.10">
    <property type="entry name" value="Outer membrane efflux proteins (OEP)"/>
    <property type="match status" value="1"/>
</dbReference>
<gene>
    <name evidence="1" type="ORF">NCTC11165_01292</name>
</gene>
<evidence type="ECO:0000313" key="1">
    <source>
        <dbReference type="EMBL" id="SPU43898.1"/>
    </source>
</evidence>
<name>A0A2X1AGE0_BREDI</name>